<protein>
    <submittedName>
        <fullName evidence="4">Protein tincar isoform X1</fullName>
    </submittedName>
</protein>
<feature type="compositionally biased region" description="Polar residues" evidence="1">
    <location>
        <begin position="398"/>
        <end position="408"/>
    </location>
</feature>
<feature type="transmembrane region" description="Helical" evidence="2">
    <location>
        <begin position="85"/>
        <end position="103"/>
    </location>
</feature>
<keyword evidence="2" id="KW-1133">Transmembrane helix</keyword>
<feature type="compositionally biased region" description="Polar residues" evidence="1">
    <location>
        <begin position="1247"/>
        <end position="1259"/>
    </location>
</feature>
<feature type="transmembrane region" description="Helical" evidence="2">
    <location>
        <begin position="556"/>
        <end position="577"/>
    </location>
</feature>
<dbReference type="KEGG" id="fas:105265789"/>
<feature type="transmembrane region" description="Helical" evidence="2">
    <location>
        <begin position="642"/>
        <end position="665"/>
    </location>
</feature>
<feature type="compositionally biased region" description="Polar residues" evidence="1">
    <location>
        <begin position="940"/>
        <end position="959"/>
    </location>
</feature>
<feature type="region of interest" description="Disordered" evidence="1">
    <location>
        <begin position="1292"/>
        <end position="1319"/>
    </location>
</feature>
<dbReference type="OrthoDB" id="10033661at2759"/>
<keyword evidence="2" id="KW-0472">Membrane</keyword>
<keyword evidence="3" id="KW-1185">Reference proteome</keyword>
<keyword evidence="2" id="KW-0812">Transmembrane</keyword>
<accession>A0A9R1TZJ8</accession>
<feature type="region of interest" description="Disordered" evidence="1">
    <location>
        <begin position="758"/>
        <end position="850"/>
    </location>
</feature>
<feature type="transmembrane region" description="Helical" evidence="2">
    <location>
        <begin position="123"/>
        <end position="148"/>
    </location>
</feature>
<organism evidence="3 4">
    <name type="scientific">Fopius arisanus</name>
    <dbReference type="NCBI Taxonomy" id="64838"/>
    <lineage>
        <taxon>Eukaryota</taxon>
        <taxon>Metazoa</taxon>
        <taxon>Ecdysozoa</taxon>
        <taxon>Arthropoda</taxon>
        <taxon>Hexapoda</taxon>
        <taxon>Insecta</taxon>
        <taxon>Pterygota</taxon>
        <taxon>Neoptera</taxon>
        <taxon>Endopterygota</taxon>
        <taxon>Hymenoptera</taxon>
        <taxon>Apocrita</taxon>
        <taxon>Ichneumonoidea</taxon>
        <taxon>Braconidae</taxon>
        <taxon>Opiinae</taxon>
        <taxon>Fopius</taxon>
    </lineage>
</organism>
<feature type="compositionally biased region" description="Polar residues" evidence="1">
    <location>
        <begin position="1022"/>
        <end position="1036"/>
    </location>
</feature>
<reference evidence="4" key="1">
    <citation type="submission" date="2025-08" db="UniProtKB">
        <authorList>
            <consortium name="RefSeq"/>
        </authorList>
    </citation>
    <scope>IDENTIFICATION</scope>
    <source>
        <strain evidence="4">USDA-PBARC FA_bdor</strain>
        <tissue evidence="4">Whole organism</tissue>
    </source>
</reference>
<feature type="compositionally biased region" description="Polar residues" evidence="1">
    <location>
        <begin position="1292"/>
        <end position="1307"/>
    </location>
</feature>
<dbReference type="RefSeq" id="XP_011301801.1">
    <property type="nucleotide sequence ID" value="XM_011303499.1"/>
</dbReference>
<feature type="region of interest" description="Disordered" evidence="1">
    <location>
        <begin position="1247"/>
        <end position="1267"/>
    </location>
</feature>
<feature type="compositionally biased region" description="Basic residues" evidence="1">
    <location>
        <begin position="386"/>
        <end position="396"/>
    </location>
</feature>
<feature type="compositionally biased region" description="Polar residues" evidence="1">
    <location>
        <begin position="979"/>
        <end position="988"/>
    </location>
</feature>
<gene>
    <name evidence="4" type="primary">tinc</name>
</gene>
<dbReference type="CTD" id="42148"/>
<evidence type="ECO:0000256" key="2">
    <source>
        <dbReference type="SAM" id="Phobius"/>
    </source>
</evidence>
<dbReference type="GeneID" id="105265789"/>
<dbReference type="PANTHER" id="PTHR21579">
    <property type="entry name" value="PROTEIN TINCAR"/>
    <property type="match status" value="1"/>
</dbReference>
<evidence type="ECO:0000313" key="4">
    <source>
        <dbReference type="RefSeq" id="XP_011301801.1"/>
    </source>
</evidence>
<feature type="region of interest" description="Disordered" evidence="1">
    <location>
        <begin position="704"/>
        <end position="725"/>
    </location>
</feature>
<feature type="region of interest" description="Disordered" evidence="1">
    <location>
        <begin position="360"/>
        <end position="408"/>
    </location>
</feature>
<proteinExistence type="predicted"/>
<dbReference type="PANTHER" id="PTHR21579:SF20">
    <property type="entry name" value="PROTEIN TINCAR"/>
    <property type="match status" value="1"/>
</dbReference>
<feature type="region of interest" description="Disordered" evidence="1">
    <location>
        <begin position="889"/>
        <end position="1064"/>
    </location>
</feature>
<feature type="compositionally biased region" description="Acidic residues" evidence="1">
    <location>
        <begin position="707"/>
        <end position="720"/>
    </location>
</feature>
<sequence length="1342" mass="145357">MSMTGSLMGYENNNDVNQLKCKKPLKTLPTVANTNSATVAPVTSATTATTTTISNSIGGKSKQYSKTERRRESCNRGHANGLWSVWYGILAVTLQAYVATRCAKRFVAYLSLPWPAEVQPPKIELHACIVLTGTGVLLLPILVAAAFLKLGNLANDGVKLGRHSSTCTRDPPSSLLSDGPDGTGLASNLWKHGGPTAAFVHLCTAMCFLLPSLLMEARLIHAGFLPKDAIWRTDLDFVVVHRDRLVFLSFMNPPGNLTSLTNIQSHTTTSTPYDQLDDLSWSSGTPNFNGMESLAHETLPPITNTPGTQSNSQFPITFPSSDVTEQKETDNPTDLPNFTVSSGKITDSILTVSPTKLIKSPSATPGPFSVAKRANNGKILGSKGNGKARVKTKKSGGRPSTTTTVESQRDNMTGYSLPLEMKSIADLDHPEHLNVDINEDVDYRSMGHAMSLEYLNYAMALGVYSVRYPAVFWSCNKVLGTIFSIQLVVNSAQSLMAYAGMSILYKVQVVGPHKVLPLMRHRTVHPTAVPSSGAQRVISNLFGDNSHFLLNPHVTLALFALSSLLVLCSSMVTYLYAYGRFSSFVEQERERRVIMSKETRRNGSGWTYFTHCAALCVFLAIAICNAPLLYDYTVVYRGSLDGAILACILSTVVHLILWLVLWFFLTIKRNWVFKVRVTIARATVRSSRSVKLVTDVDLLACRTKNDNEDDDDDEEPDIDQEGVGTPLLVVGDGKTYSIAEASPKRAIMTVIQRAVMERKARRNQGGNVNRNEADPSATEDEQIYWLRPKLRPSPAQSPSGNGAAGTLDKNWLNKKLRPKVTFNDLPSTSGPRNKGKRRGAEGGPEDDGDYATLRELPLMTAIDTADDSTSEENKLLECVNDDQVTYYANGNRDLQPSEGDPSPLLTPEPLPDPNIAHLPPPGPLNNPPIASIDVVDDGAATSTAQNPTNSLLPQQSTGYTPRCLRRGDSGMPQDELTPRSDSSNSPATLETIPPVVGLTYASESGSTNRSNTSSNSETSSGVHSNVSNASHTSGASHQRRATSVDDLSGIPDGPGDFSTTRDENHWRSCSLQRGIQPPFSRNKDFIATVAQNGIVATCQAFSQYRNGETKAPQPQQSGCPAIILENANEATVVIRRRLSRAKVTEPLNPNDPEPFSRSTNMRMTSFTENSDIKGGIHASSATLPHYPTQPVVPTYPHCSTMPLPHGSHTSGSSSTSAVNVSGNNGTITGSSSSCGSVPQQSINQNGHTILPPSHTTLPSHHNGMRLMHNPTAANSFVKRYPPNPIHVQAQPWNLSSGHHTFPQSLQNKFFPPTNPGSRVADRDSANFSMASSGDSDICVQPH</sequence>
<evidence type="ECO:0000313" key="3">
    <source>
        <dbReference type="Proteomes" id="UP000694866"/>
    </source>
</evidence>
<feature type="compositionally biased region" description="Low complexity" evidence="1">
    <location>
        <begin position="1002"/>
        <end position="1021"/>
    </location>
</feature>
<feature type="transmembrane region" description="Helical" evidence="2">
    <location>
        <begin position="608"/>
        <end position="630"/>
    </location>
</feature>
<evidence type="ECO:0000256" key="1">
    <source>
        <dbReference type="SAM" id="MobiDB-lite"/>
    </source>
</evidence>
<dbReference type="InterPro" id="IPR053291">
    <property type="entry name" value="Ommatidial_diff-associated"/>
</dbReference>
<feature type="compositionally biased region" description="Pro residues" evidence="1">
    <location>
        <begin position="904"/>
        <end position="926"/>
    </location>
</feature>
<name>A0A9R1TZJ8_9HYME</name>
<dbReference type="Proteomes" id="UP000694866">
    <property type="component" value="Unplaced"/>
</dbReference>